<dbReference type="InterPro" id="IPR014014">
    <property type="entry name" value="RNA_helicase_DEAD_Q_motif"/>
</dbReference>
<proteinExistence type="inferred from homology"/>
<keyword evidence="17" id="KW-1185">Reference proteome</keyword>
<dbReference type="Proteomes" id="UP000018680">
    <property type="component" value="Chromosome"/>
</dbReference>
<dbReference type="PROSITE" id="PS51192">
    <property type="entry name" value="HELICASE_ATP_BIND_1"/>
    <property type="match status" value="1"/>
</dbReference>
<evidence type="ECO:0000256" key="4">
    <source>
        <dbReference type="ARBA" id="ARBA00022801"/>
    </source>
</evidence>
<dbReference type="GO" id="GO:0003676">
    <property type="term" value="F:nucleic acid binding"/>
    <property type="evidence" value="ECO:0007669"/>
    <property type="project" value="InterPro"/>
</dbReference>
<dbReference type="STRING" id="1307761.L21SP2_2026"/>
<name>V5WHU2_9SPIO</name>
<dbReference type="Pfam" id="PF00271">
    <property type="entry name" value="Helicase_C"/>
    <property type="match status" value="1"/>
</dbReference>
<dbReference type="RefSeq" id="WP_024268314.1">
    <property type="nucleotide sequence ID" value="NC_023035.1"/>
</dbReference>
<dbReference type="eggNOG" id="COG0513">
    <property type="taxonomic scope" value="Bacteria"/>
</dbReference>
<feature type="domain" description="Helicase ATP-binding" evidence="13">
    <location>
        <begin position="32"/>
        <end position="204"/>
    </location>
</feature>
<dbReference type="Pfam" id="PF00270">
    <property type="entry name" value="DEAD"/>
    <property type="match status" value="1"/>
</dbReference>
<dbReference type="OrthoDB" id="9805696at2"/>
<dbReference type="InterPro" id="IPR014001">
    <property type="entry name" value="Helicase_ATP-bd"/>
</dbReference>
<comment type="catalytic activity">
    <reaction evidence="8">
        <text>ATP + H2O = ADP + phosphate + H(+)</text>
        <dbReference type="Rhea" id="RHEA:13065"/>
        <dbReference type="ChEBI" id="CHEBI:15377"/>
        <dbReference type="ChEBI" id="CHEBI:15378"/>
        <dbReference type="ChEBI" id="CHEBI:30616"/>
        <dbReference type="ChEBI" id="CHEBI:43474"/>
        <dbReference type="ChEBI" id="CHEBI:456216"/>
        <dbReference type="EC" id="3.6.4.13"/>
    </reaction>
</comment>
<dbReference type="InterPro" id="IPR050079">
    <property type="entry name" value="DEAD_box_RNA_helicase"/>
</dbReference>
<dbReference type="GO" id="GO:0042255">
    <property type="term" value="P:ribosome assembly"/>
    <property type="evidence" value="ECO:0007669"/>
    <property type="project" value="UniProtKB-ARBA"/>
</dbReference>
<feature type="domain" description="DEAD-box RNA helicase Q" evidence="15">
    <location>
        <begin position="1"/>
        <end position="29"/>
    </location>
</feature>
<evidence type="ECO:0000313" key="17">
    <source>
        <dbReference type="Proteomes" id="UP000018680"/>
    </source>
</evidence>
<feature type="short sequence motif" description="Q motif" evidence="10">
    <location>
        <begin position="1"/>
        <end position="29"/>
    </location>
</feature>
<dbReference type="SUPFAM" id="SSF52540">
    <property type="entry name" value="P-loop containing nucleoside triphosphate hydrolases"/>
    <property type="match status" value="1"/>
</dbReference>
<dbReference type="PROSITE" id="PS00039">
    <property type="entry name" value="DEAD_ATP_HELICASE"/>
    <property type="match status" value="1"/>
</dbReference>
<protein>
    <recommendedName>
        <fullName evidence="9">DEAD-box ATP-dependent RNA helicase RhpA</fullName>
        <ecNumber evidence="1">3.6.4.13</ecNumber>
    </recommendedName>
</protein>
<feature type="compositionally biased region" description="Basic residues" evidence="12">
    <location>
        <begin position="443"/>
        <end position="453"/>
    </location>
</feature>
<keyword evidence="6 11" id="KW-0067">ATP-binding</keyword>
<dbReference type="GO" id="GO:0005829">
    <property type="term" value="C:cytosol"/>
    <property type="evidence" value="ECO:0007669"/>
    <property type="project" value="TreeGrafter"/>
</dbReference>
<gene>
    <name evidence="16" type="ORF">L21SP2_2026</name>
</gene>
<dbReference type="PANTHER" id="PTHR47959">
    <property type="entry name" value="ATP-DEPENDENT RNA HELICASE RHLE-RELATED"/>
    <property type="match status" value="1"/>
</dbReference>
<evidence type="ECO:0000256" key="11">
    <source>
        <dbReference type="RuleBase" id="RU000492"/>
    </source>
</evidence>
<accession>V5WHU2</accession>
<dbReference type="Gene3D" id="3.40.50.300">
    <property type="entry name" value="P-loop containing nucleotide triphosphate hydrolases"/>
    <property type="match status" value="2"/>
</dbReference>
<evidence type="ECO:0000259" key="13">
    <source>
        <dbReference type="PROSITE" id="PS51192"/>
    </source>
</evidence>
<dbReference type="KEGG" id="slr:L21SP2_2026"/>
<keyword evidence="3 11" id="KW-0547">Nucleotide-binding</keyword>
<comment type="similarity">
    <text evidence="7 11">Belongs to the DEAD box helicase family.</text>
</comment>
<evidence type="ECO:0000256" key="7">
    <source>
        <dbReference type="ARBA" id="ARBA00038437"/>
    </source>
</evidence>
<keyword evidence="4 11" id="KW-0378">Hydrolase</keyword>
<dbReference type="InterPro" id="IPR027417">
    <property type="entry name" value="P-loop_NTPase"/>
</dbReference>
<evidence type="ECO:0000313" key="16">
    <source>
        <dbReference type="EMBL" id="AHC15397.1"/>
    </source>
</evidence>
<evidence type="ECO:0000259" key="14">
    <source>
        <dbReference type="PROSITE" id="PS51194"/>
    </source>
</evidence>
<keyword evidence="2" id="KW-0963">Cytoplasm</keyword>
<dbReference type="SMART" id="SM00487">
    <property type="entry name" value="DEXDc"/>
    <property type="match status" value="1"/>
</dbReference>
<dbReference type="PANTHER" id="PTHR47959:SF13">
    <property type="entry name" value="ATP-DEPENDENT RNA HELICASE RHLE"/>
    <property type="match status" value="1"/>
</dbReference>
<keyword evidence="5 11" id="KW-0347">Helicase</keyword>
<dbReference type="InterPro" id="IPR044742">
    <property type="entry name" value="DEAD/DEAH_RhlB"/>
</dbReference>
<feature type="compositionally biased region" description="Polar residues" evidence="12">
    <location>
        <begin position="433"/>
        <end position="442"/>
    </location>
</feature>
<dbReference type="PROSITE" id="PS51194">
    <property type="entry name" value="HELICASE_CTER"/>
    <property type="match status" value="1"/>
</dbReference>
<organism evidence="16 17">
    <name type="scientific">Salinispira pacifica</name>
    <dbReference type="NCBI Taxonomy" id="1307761"/>
    <lineage>
        <taxon>Bacteria</taxon>
        <taxon>Pseudomonadati</taxon>
        <taxon>Spirochaetota</taxon>
        <taxon>Spirochaetia</taxon>
        <taxon>Spirochaetales</taxon>
        <taxon>Spirochaetaceae</taxon>
        <taxon>Salinispira</taxon>
    </lineage>
</organism>
<dbReference type="InterPro" id="IPR001650">
    <property type="entry name" value="Helicase_C-like"/>
</dbReference>
<evidence type="ECO:0000256" key="6">
    <source>
        <dbReference type="ARBA" id="ARBA00022840"/>
    </source>
</evidence>
<dbReference type="CDD" id="cd00268">
    <property type="entry name" value="DEADc"/>
    <property type="match status" value="1"/>
</dbReference>
<evidence type="ECO:0000256" key="8">
    <source>
        <dbReference type="ARBA" id="ARBA00047984"/>
    </source>
</evidence>
<feature type="domain" description="Helicase C-terminal" evidence="14">
    <location>
        <begin position="228"/>
        <end position="376"/>
    </location>
</feature>
<dbReference type="GO" id="GO:0016787">
    <property type="term" value="F:hydrolase activity"/>
    <property type="evidence" value="ECO:0007669"/>
    <property type="project" value="UniProtKB-KW"/>
</dbReference>
<dbReference type="GO" id="GO:0003724">
    <property type="term" value="F:RNA helicase activity"/>
    <property type="evidence" value="ECO:0007669"/>
    <property type="project" value="UniProtKB-EC"/>
</dbReference>
<dbReference type="InterPro" id="IPR011545">
    <property type="entry name" value="DEAD/DEAH_box_helicase_dom"/>
</dbReference>
<evidence type="ECO:0000256" key="9">
    <source>
        <dbReference type="ARBA" id="ARBA00074363"/>
    </source>
</evidence>
<dbReference type="InterPro" id="IPR000629">
    <property type="entry name" value="RNA-helicase_DEAD-box_CS"/>
</dbReference>
<evidence type="ECO:0000256" key="10">
    <source>
        <dbReference type="PROSITE-ProRule" id="PRU00552"/>
    </source>
</evidence>
<evidence type="ECO:0000256" key="2">
    <source>
        <dbReference type="ARBA" id="ARBA00022490"/>
    </source>
</evidence>
<feature type="region of interest" description="Disordered" evidence="12">
    <location>
        <begin position="364"/>
        <end position="453"/>
    </location>
</feature>
<dbReference type="EC" id="3.6.4.13" evidence="1"/>
<evidence type="ECO:0000259" key="15">
    <source>
        <dbReference type="PROSITE" id="PS51195"/>
    </source>
</evidence>
<dbReference type="PATRIC" id="fig|1307761.3.peg.2019"/>
<dbReference type="PROSITE" id="PS51195">
    <property type="entry name" value="Q_MOTIF"/>
    <property type="match status" value="1"/>
</dbReference>
<evidence type="ECO:0000256" key="5">
    <source>
        <dbReference type="ARBA" id="ARBA00022806"/>
    </source>
</evidence>
<dbReference type="AlphaFoldDB" id="V5WHU2"/>
<dbReference type="GO" id="GO:0009266">
    <property type="term" value="P:response to temperature stimulus"/>
    <property type="evidence" value="ECO:0007669"/>
    <property type="project" value="UniProtKB-ARBA"/>
</dbReference>
<sequence>MKFQNLGLMPELCKAVRERGYSEATPIQAATIPAILEGKDVLGGAQTGTGKTAAFALPMLQRLGTHKSEAPRALILTPTRELADQVAESFIAYGSHLELKVLKIYGGVSMNPQKKSLARGVDIIVATPGRLRDHLGQKTIDLSKIDILVLDEADRMLDMGFINDIKAILNELKKPVRQTLMFSATYGKDVEKLALKILNDPVRADVAPRNSAGSDVRQIAYNVGRVKRVDLLIHLIQSGSWYQVLVFVRTKHGADRLAKKLNKADIPSMAIHGDKKQGARTRALEKFKKGDLQALIATDIAARGIDLTDLSHVVNFDLPQQAEDYVHRIGRTGRAGKSGDAISFITEEDGKKLADIEHLLKSSIPGKTVPGFEPLQAAAKPGVNDRRTSGATSPAGRRKKPAGRSSRGKGPAGSGGSAHKESTLGGSGRRRPTNNSDGGRQSNRGRGKPNRGR</sequence>
<evidence type="ECO:0000256" key="1">
    <source>
        <dbReference type="ARBA" id="ARBA00012552"/>
    </source>
</evidence>
<dbReference type="FunFam" id="3.40.50.300:FF:000108">
    <property type="entry name" value="ATP-dependent RNA helicase RhlE"/>
    <property type="match status" value="1"/>
</dbReference>
<evidence type="ECO:0000256" key="3">
    <source>
        <dbReference type="ARBA" id="ARBA00022741"/>
    </source>
</evidence>
<dbReference type="CDD" id="cd18787">
    <property type="entry name" value="SF2_C_DEAD"/>
    <property type="match status" value="1"/>
</dbReference>
<dbReference type="SMART" id="SM00490">
    <property type="entry name" value="HELICc"/>
    <property type="match status" value="1"/>
</dbReference>
<reference evidence="16 17" key="1">
    <citation type="journal article" date="2015" name="Stand. Genomic Sci.">
        <title>Complete genome sequence and description of Salinispira pacifica gen. nov., sp. nov., a novel spirochaete isolated form a hypersaline microbial mat.</title>
        <authorList>
            <person name="Ben Hania W."/>
            <person name="Joseph M."/>
            <person name="Schumann P."/>
            <person name="Bunk B."/>
            <person name="Fiebig A."/>
            <person name="Sproer C."/>
            <person name="Klenk H.P."/>
            <person name="Fardeau M.L."/>
            <person name="Spring S."/>
        </authorList>
    </citation>
    <scope>NUCLEOTIDE SEQUENCE [LARGE SCALE GENOMIC DNA]</scope>
    <source>
        <strain evidence="16 17">L21-RPul-D2</strain>
    </source>
</reference>
<dbReference type="EMBL" id="CP006939">
    <property type="protein sequence ID" value="AHC15397.1"/>
    <property type="molecule type" value="Genomic_DNA"/>
</dbReference>
<dbReference type="GO" id="GO:0005524">
    <property type="term" value="F:ATP binding"/>
    <property type="evidence" value="ECO:0007669"/>
    <property type="project" value="UniProtKB-KW"/>
</dbReference>
<evidence type="ECO:0000256" key="12">
    <source>
        <dbReference type="SAM" id="MobiDB-lite"/>
    </source>
</evidence>
<dbReference type="HOGENOM" id="CLU_003041_28_3_12"/>